<proteinExistence type="predicted"/>
<keyword evidence="3" id="KW-0804">Transcription</keyword>
<dbReference type="RefSeq" id="WP_379906965.1">
    <property type="nucleotide sequence ID" value="NZ_JBHRTR010000054.1"/>
</dbReference>
<comment type="caution">
    <text evidence="6">The sequence shown here is derived from an EMBL/GenBank/DDBJ whole genome shotgun (WGS) entry which is preliminary data.</text>
</comment>
<dbReference type="EMBL" id="JBHRTR010000054">
    <property type="protein sequence ID" value="MFC3231476.1"/>
    <property type="molecule type" value="Genomic_DNA"/>
</dbReference>
<dbReference type="Proteomes" id="UP001595528">
    <property type="component" value="Unassembled WGS sequence"/>
</dbReference>
<feature type="domain" description="HTH iclR-type" evidence="4">
    <location>
        <begin position="1"/>
        <end position="62"/>
    </location>
</feature>
<dbReference type="PROSITE" id="PS51078">
    <property type="entry name" value="ICLR_ED"/>
    <property type="match status" value="1"/>
</dbReference>
<dbReference type="SUPFAM" id="SSF46785">
    <property type="entry name" value="Winged helix' DNA-binding domain"/>
    <property type="match status" value="1"/>
</dbReference>
<dbReference type="Gene3D" id="3.30.450.40">
    <property type="match status" value="1"/>
</dbReference>
<dbReference type="Gene3D" id="1.10.10.10">
    <property type="entry name" value="Winged helix-like DNA-binding domain superfamily/Winged helix DNA-binding domain"/>
    <property type="match status" value="1"/>
</dbReference>
<feature type="domain" description="IclR-ED" evidence="5">
    <location>
        <begin position="65"/>
        <end position="256"/>
    </location>
</feature>
<gene>
    <name evidence="6" type="ORF">ACFOGJ_29780</name>
</gene>
<dbReference type="InterPro" id="IPR050707">
    <property type="entry name" value="HTH_MetabolicPath_Reg"/>
</dbReference>
<name>A0ABV7L9W4_9PROT</name>
<evidence type="ECO:0000313" key="6">
    <source>
        <dbReference type="EMBL" id="MFC3231476.1"/>
    </source>
</evidence>
<dbReference type="Pfam" id="PF09339">
    <property type="entry name" value="HTH_IclR"/>
    <property type="match status" value="1"/>
</dbReference>
<dbReference type="SUPFAM" id="SSF55781">
    <property type="entry name" value="GAF domain-like"/>
    <property type="match status" value="1"/>
</dbReference>
<accession>A0ABV7L9W4</accession>
<keyword evidence="2" id="KW-0238">DNA-binding</keyword>
<dbReference type="PANTHER" id="PTHR30136">
    <property type="entry name" value="HELIX-TURN-HELIX TRANSCRIPTIONAL REGULATOR, ICLR FAMILY"/>
    <property type="match status" value="1"/>
</dbReference>
<dbReference type="InterPro" id="IPR005471">
    <property type="entry name" value="Tscrpt_reg_IclR_N"/>
</dbReference>
<dbReference type="PROSITE" id="PS51077">
    <property type="entry name" value="HTH_ICLR"/>
    <property type="match status" value="1"/>
</dbReference>
<protein>
    <submittedName>
        <fullName evidence="6">Helix-turn-helix domain-containing protein</fullName>
    </submittedName>
</protein>
<organism evidence="6 7">
    <name type="scientific">Marinibaculum pumilum</name>
    <dbReference type="NCBI Taxonomy" id="1766165"/>
    <lineage>
        <taxon>Bacteria</taxon>
        <taxon>Pseudomonadati</taxon>
        <taxon>Pseudomonadota</taxon>
        <taxon>Alphaproteobacteria</taxon>
        <taxon>Rhodospirillales</taxon>
        <taxon>Rhodospirillaceae</taxon>
        <taxon>Marinibaculum</taxon>
    </lineage>
</organism>
<dbReference type="InterPro" id="IPR036388">
    <property type="entry name" value="WH-like_DNA-bd_sf"/>
</dbReference>
<evidence type="ECO:0000259" key="4">
    <source>
        <dbReference type="PROSITE" id="PS51077"/>
    </source>
</evidence>
<dbReference type="InterPro" id="IPR029016">
    <property type="entry name" value="GAF-like_dom_sf"/>
</dbReference>
<evidence type="ECO:0000256" key="3">
    <source>
        <dbReference type="ARBA" id="ARBA00023163"/>
    </source>
</evidence>
<reference evidence="7" key="1">
    <citation type="journal article" date="2019" name="Int. J. Syst. Evol. Microbiol.">
        <title>The Global Catalogue of Microorganisms (GCM) 10K type strain sequencing project: providing services to taxonomists for standard genome sequencing and annotation.</title>
        <authorList>
            <consortium name="The Broad Institute Genomics Platform"/>
            <consortium name="The Broad Institute Genome Sequencing Center for Infectious Disease"/>
            <person name="Wu L."/>
            <person name="Ma J."/>
        </authorList>
    </citation>
    <scope>NUCLEOTIDE SEQUENCE [LARGE SCALE GENOMIC DNA]</scope>
    <source>
        <strain evidence="7">KCTC 42964</strain>
    </source>
</reference>
<dbReference type="InterPro" id="IPR014757">
    <property type="entry name" value="Tscrpt_reg_IclR_C"/>
</dbReference>
<keyword evidence="1" id="KW-0805">Transcription regulation</keyword>
<evidence type="ECO:0000256" key="1">
    <source>
        <dbReference type="ARBA" id="ARBA00023015"/>
    </source>
</evidence>
<sequence length="257" mass="27676">MRSLQRGLAAYAHVLRQPGCSFTELRQATGLSKAVTHRILAELERSGFLWRALSDGRYWPRSHPVPVDEPRAALAQRRLAEASVEPLLELNAALVWPSDVFTFSGTGMRLLESSRRRSPFLMNPEAIGREVDALPTAVGRAYLGALGPRALARALAQMRADGSYARQAALCADDPEAAIALAGRQGHAFRDPAFLGQDGRDDGIQGLAVPIPGRRGPLGAVNVVWIRSALTQDAAHAAWLAPLQACAAAIARRHARS</sequence>
<dbReference type="PANTHER" id="PTHR30136:SF23">
    <property type="entry name" value="DNA-BINDING TRANSCRIPTIONAL ACTIVATOR MHPR"/>
    <property type="match status" value="1"/>
</dbReference>
<evidence type="ECO:0000313" key="7">
    <source>
        <dbReference type="Proteomes" id="UP001595528"/>
    </source>
</evidence>
<evidence type="ECO:0000259" key="5">
    <source>
        <dbReference type="PROSITE" id="PS51078"/>
    </source>
</evidence>
<evidence type="ECO:0000256" key="2">
    <source>
        <dbReference type="ARBA" id="ARBA00023125"/>
    </source>
</evidence>
<dbReference type="InterPro" id="IPR036390">
    <property type="entry name" value="WH_DNA-bd_sf"/>
</dbReference>
<keyword evidence="7" id="KW-1185">Reference proteome</keyword>
<dbReference type="SMART" id="SM00346">
    <property type="entry name" value="HTH_ICLR"/>
    <property type="match status" value="1"/>
</dbReference>